<feature type="region of interest" description="Disordered" evidence="2">
    <location>
        <begin position="1"/>
        <end position="38"/>
    </location>
</feature>
<keyword evidence="5" id="KW-1185">Reference proteome</keyword>
<gene>
    <name evidence="4" type="ORF">ETAA1_45980</name>
</gene>
<dbReference type="EMBL" id="CP036273">
    <property type="protein sequence ID" value="QDU22615.1"/>
    <property type="molecule type" value="Genomic_DNA"/>
</dbReference>
<feature type="compositionally biased region" description="Polar residues" evidence="2">
    <location>
        <begin position="238"/>
        <end position="260"/>
    </location>
</feature>
<dbReference type="InterPro" id="IPR051808">
    <property type="entry name" value="Type_IV_pilus_biogenesis"/>
</dbReference>
<accession>A0A517XYN3</accession>
<dbReference type="GO" id="GO:0009306">
    <property type="term" value="P:protein secretion"/>
    <property type="evidence" value="ECO:0007669"/>
    <property type="project" value="InterPro"/>
</dbReference>
<dbReference type="KEGG" id="uli:ETAA1_45980"/>
<proteinExistence type="inferred from homology"/>
<evidence type="ECO:0000313" key="5">
    <source>
        <dbReference type="Proteomes" id="UP000319576"/>
    </source>
</evidence>
<feature type="compositionally biased region" description="Low complexity" evidence="2">
    <location>
        <begin position="466"/>
        <end position="479"/>
    </location>
</feature>
<dbReference type="InterPro" id="IPR004846">
    <property type="entry name" value="T2SS/T3SS_dom"/>
</dbReference>
<name>A0A517XYN3_9BACT</name>
<reference evidence="4 5" key="1">
    <citation type="submission" date="2019-02" db="EMBL/GenBank/DDBJ databases">
        <title>Deep-cultivation of Planctomycetes and their phenomic and genomic characterization uncovers novel biology.</title>
        <authorList>
            <person name="Wiegand S."/>
            <person name="Jogler M."/>
            <person name="Boedeker C."/>
            <person name="Pinto D."/>
            <person name="Vollmers J."/>
            <person name="Rivas-Marin E."/>
            <person name="Kohn T."/>
            <person name="Peeters S.H."/>
            <person name="Heuer A."/>
            <person name="Rast P."/>
            <person name="Oberbeckmann S."/>
            <person name="Bunk B."/>
            <person name="Jeske O."/>
            <person name="Meyerdierks A."/>
            <person name="Storesund J.E."/>
            <person name="Kallscheuer N."/>
            <person name="Luecker S."/>
            <person name="Lage O.M."/>
            <person name="Pohl T."/>
            <person name="Merkel B.J."/>
            <person name="Hornburger P."/>
            <person name="Mueller R.-W."/>
            <person name="Bruemmer F."/>
            <person name="Labrenz M."/>
            <person name="Spormann A.M."/>
            <person name="Op den Camp H."/>
            <person name="Overmann J."/>
            <person name="Amann R."/>
            <person name="Jetten M.S.M."/>
            <person name="Mascher T."/>
            <person name="Medema M.H."/>
            <person name="Devos D.P."/>
            <person name="Kaster A.-K."/>
            <person name="Ovreas L."/>
            <person name="Rohde M."/>
            <person name="Galperin M.Y."/>
            <person name="Jogler C."/>
        </authorList>
    </citation>
    <scope>NUCLEOTIDE SEQUENCE [LARGE SCALE GENOMIC DNA]</scope>
    <source>
        <strain evidence="4 5">ETA_A1</strain>
    </source>
</reference>
<feature type="domain" description="Type II/III secretion system secretin-like" evidence="3">
    <location>
        <begin position="1248"/>
        <end position="1451"/>
    </location>
</feature>
<evidence type="ECO:0000256" key="2">
    <source>
        <dbReference type="SAM" id="MobiDB-lite"/>
    </source>
</evidence>
<dbReference type="Proteomes" id="UP000319576">
    <property type="component" value="Chromosome"/>
</dbReference>
<organism evidence="4 5">
    <name type="scientific">Urbifossiella limnaea</name>
    <dbReference type="NCBI Taxonomy" id="2528023"/>
    <lineage>
        <taxon>Bacteria</taxon>
        <taxon>Pseudomonadati</taxon>
        <taxon>Planctomycetota</taxon>
        <taxon>Planctomycetia</taxon>
        <taxon>Gemmatales</taxon>
        <taxon>Gemmataceae</taxon>
        <taxon>Urbifossiella</taxon>
    </lineage>
</organism>
<evidence type="ECO:0000256" key="1">
    <source>
        <dbReference type="RuleBase" id="RU004003"/>
    </source>
</evidence>
<protein>
    <submittedName>
        <fullName evidence="4">Bacterial type II and III secretion system protein</fullName>
    </submittedName>
</protein>
<comment type="similarity">
    <text evidence="1">Belongs to the bacterial secretin family.</text>
</comment>
<feature type="region of interest" description="Disordered" evidence="2">
    <location>
        <begin position="238"/>
        <end position="296"/>
    </location>
</feature>
<dbReference type="PANTHER" id="PTHR30604:SF1">
    <property type="entry name" value="DNA UTILIZATION PROTEIN HOFQ"/>
    <property type="match status" value="1"/>
</dbReference>
<dbReference type="Pfam" id="PF00263">
    <property type="entry name" value="Secretin"/>
    <property type="match status" value="1"/>
</dbReference>
<evidence type="ECO:0000259" key="3">
    <source>
        <dbReference type="Pfam" id="PF00263"/>
    </source>
</evidence>
<dbReference type="PANTHER" id="PTHR30604">
    <property type="entry name" value="PROTEIN TRANSPORT PROTEIN HOFQ"/>
    <property type="match status" value="1"/>
</dbReference>
<evidence type="ECO:0000313" key="4">
    <source>
        <dbReference type="EMBL" id="QDU22615.1"/>
    </source>
</evidence>
<feature type="region of interest" description="Disordered" evidence="2">
    <location>
        <begin position="458"/>
        <end position="481"/>
    </location>
</feature>
<sequence>MAGPLSHTLSTRGPITPCPRPTGRGGSRPASGDAGRAATGFLGEGKEAMVFQATKTGWRRFAARLLLVPALAGGAAALATAQPPRPGAQMPAAGGDPKSMLKDARKALSEGRFNDARDLAQRAEASNPTGKWGLFDDTPNSLRRDIESAQAKAKSAEVENLTKQAKAVATRPAANDGEKARNLDQALQLARRADQLHGPSYGVLEFGDRPDRMVKEFESARAKLGPVTTLPAMATNKAAPTSPTAMATNKAASPNPTAMATNKAAPPSPTAMATNKAAPTSPVRPAVGTNTPGAPSGVMPAAGTGRPVAPVMPTAVNPPPTPKAPAMPVAGPLSPMSPAAPVAAAPAADAKKATAQRLMTEGKRLADGGDFGGAHAKYVEAVRVGAEFAASEPNPGLALQDLNVRGAAAIDRLVREAAAKTAARDFPRAEAALDAAGEIASALSLFARPIDEARTALRTASNGSSGNPTPGVVTPAGGPETLVKAPEPTTGSVTGRQLIDQATLAFRQGDFEAARRIALQAHNVGGVQAEARGLLNQIDTEVFAAKQRTAARSLEAAAGAANNKDHGHALGVLVLIDPNLLPADGKARRQELIDNCKAALEKTGGVVTVGGQTGDMPPVAPPSTTPPTGSAPGVARIGPDATKGGDLVNQADAMRKVAADKLRSEGLKVQTDAQAAFGRGETDLAIQMLTDYANRVRGENLDAGRTALLLRPVDARLEMFRVMRGQTEALARENNTRREARELVTGRGAAEEQRKAEVQRLVRQYHTLVQRSDFAAAERVALQAKQLEPDDPGVAALAHMAKMTRRVREAEEIKSNKEAFVLNGLNAAEKQGPLVDVDNPVSVRIDSVLKSRKRGTLDESYLRTRSPAEYEIETKLERQVSIDFVQTPLSEAVEGVRALTGLPVSWDTDSISKAGISLAVPVSQSVASISAKNALSIILDGAKLAYVIEYDTVRITTADKVKGRLYTKVYAVADLVTPIPNFALPDYADFGKMLNKNPFNSGNVVMPGLNAPQGPANVRGGLQGGNPVSGSQATMPGIAGGQVIGNERGTLQNESLGSAGYAATGTTREEQLIKLLRSLVRPGSWDGPTGGNGKVEYFDIGHALVVNQTADVIREIDDLLRSLRQLQDLAVAVEIRIISLSETWFERMGVDFSMNVKTHNTRFEPSLTTNQFRPEPFINDINSRGATVGLTPAGSFTPDLDVPLRATSFNYAIPGFGNYPNNPGANGGVSLGLAFLNDIQVYMFMEAAQGDRRVNVMQAPKITLFNGQTANLAVQDTQFVVTNVAVYSVNGQIVFVPQNNILPANPVQDPTGQIGLANVAISVQAVVSADRRFVRLNLPITMVAQSGATIPLFPFTTFVTPIFEGGSQGQPIPFTQFLQQPAFTTLAVQTTVVCPDGGTVLLGGLKTLGESRNEFGPPFLSKIPYLNRLFKNVGIGRETRHIMIMVTPRIIINAEEEYNQTEGGGPLGNR</sequence>
<feature type="region of interest" description="Disordered" evidence="2">
    <location>
        <begin position="81"/>
        <end position="102"/>
    </location>
</feature>